<evidence type="ECO:0000256" key="1">
    <source>
        <dbReference type="SAM" id="Phobius"/>
    </source>
</evidence>
<feature type="transmembrane region" description="Helical" evidence="1">
    <location>
        <begin position="102"/>
        <end position="128"/>
    </location>
</feature>
<reference evidence="2 3" key="1">
    <citation type="submission" date="2015-09" db="EMBL/GenBank/DDBJ databases">
        <authorList>
            <consortium name="Pathogen Informatics"/>
        </authorList>
    </citation>
    <scope>NUCLEOTIDE SEQUENCE [LARGE SCALE GENOMIC DNA]</scope>
    <source>
        <strain evidence="2 3">2789STDY5834928</strain>
    </source>
</reference>
<name>A0A174ZQJ9_9FIRM</name>
<gene>
    <name evidence="2" type="ORF">ERS852540_01945</name>
</gene>
<dbReference type="Proteomes" id="UP000095662">
    <property type="component" value="Unassembled WGS sequence"/>
</dbReference>
<sequence>MTKQLENYLNHYNYVVGEPCGENVQAACAEIKASGGELPDNVYFCGKENKYYEIKSNDEITQLLLIENARTNDKLAELIGDIASEHAQQARMRKDVKSIKSVALFFLIISIIGFAVMFLNIASIARILH</sequence>
<proteinExistence type="predicted"/>
<evidence type="ECO:0000313" key="3">
    <source>
        <dbReference type="Proteomes" id="UP000095662"/>
    </source>
</evidence>
<dbReference type="STRING" id="39492.ERS852540_01945"/>
<dbReference type="EMBL" id="CZBY01000017">
    <property type="protein sequence ID" value="CUQ89565.1"/>
    <property type="molecule type" value="Genomic_DNA"/>
</dbReference>
<organism evidence="2 3">
    <name type="scientific">[Eubacterium] siraeum</name>
    <dbReference type="NCBI Taxonomy" id="39492"/>
    <lineage>
        <taxon>Bacteria</taxon>
        <taxon>Bacillati</taxon>
        <taxon>Bacillota</taxon>
        <taxon>Clostridia</taxon>
        <taxon>Eubacteriales</taxon>
        <taxon>Oscillospiraceae</taxon>
        <taxon>Oscillospiraceae incertae sedis</taxon>
    </lineage>
</organism>
<keyword evidence="1" id="KW-0472">Membrane</keyword>
<accession>A0A174ZQJ9</accession>
<dbReference type="AlphaFoldDB" id="A0A174ZQJ9"/>
<keyword evidence="1" id="KW-0812">Transmembrane</keyword>
<keyword evidence="1" id="KW-1133">Transmembrane helix</keyword>
<evidence type="ECO:0000313" key="2">
    <source>
        <dbReference type="EMBL" id="CUQ89565.1"/>
    </source>
</evidence>
<protein>
    <submittedName>
        <fullName evidence="2">Uncharacterized protein</fullName>
    </submittedName>
</protein>